<evidence type="ECO:0000256" key="1">
    <source>
        <dbReference type="ARBA" id="ARBA00022786"/>
    </source>
</evidence>
<dbReference type="InterPro" id="IPR000225">
    <property type="entry name" value="Armadillo"/>
</dbReference>
<evidence type="ECO:0000256" key="3">
    <source>
        <dbReference type="SAM" id="MobiDB-lite"/>
    </source>
</evidence>
<feature type="region of interest" description="Disordered" evidence="3">
    <location>
        <begin position="1"/>
        <end position="61"/>
    </location>
</feature>
<feature type="repeat" description="ARM" evidence="2">
    <location>
        <begin position="125"/>
        <end position="167"/>
    </location>
</feature>
<dbReference type="InterPro" id="IPR016024">
    <property type="entry name" value="ARM-type_fold"/>
</dbReference>
<protein>
    <submittedName>
        <fullName evidence="4">Uncharacterized protein</fullName>
    </submittedName>
</protein>
<dbReference type="Gene3D" id="1.25.10.10">
    <property type="entry name" value="Leucine-rich Repeat Variant"/>
    <property type="match status" value="1"/>
</dbReference>
<keyword evidence="1" id="KW-0833">Ubl conjugation pathway</keyword>
<reference evidence="4 5" key="1">
    <citation type="submission" date="2020-10" db="EMBL/GenBank/DDBJ databases">
        <title>The Coptis chinensis genome and diversification of protoberbering-type alkaloids.</title>
        <authorList>
            <person name="Wang B."/>
            <person name="Shu S."/>
            <person name="Song C."/>
            <person name="Liu Y."/>
        </authorList>
    </citation>
    <scope>NUCLEOTIDE SEQUENCE [LARGE SCALE GENOMIC DNA]</scope>
    <source>
        <strain evidence="4">HL-2020</strain>
        <tissue evidence="4">Leaf</tissue>
    </source>
</reference>
<dbReference type="InterPro" id="IPR011989">
    <property type="entry name" value="ARM-like"/>
</dbReference>
<dbReference type="PROSITE" id="PS50176">
    <property type="entry name" value="ARM_REPEAT"/>
    <property type="match status" value="1"/>
</dbReference>
<dbReference type="SUPFAM" id="SSF48371">
    <property type="entry name" value="ARM repeat"/>
    <property type="match status" value="1"/>
</dbReference>
<feature type="compositionally biased region" description="Basic residues" evidence="3">
    <location>
        <begin position="1"/>
        <end position="11"/>
    </location>
</feature>
<gene>
    <name evidence="4" type="ORF">IFM89_006136</name>
</gene>
<dbReference type="Proteomes" id="UP000631114">
    <property type="component" value="Unassembled WGS sequence"/>
</dbReference>
<feature type="compositionally biased region" description="Basic residues" evidence="3">
    <location>
        <begin position="47"/>
        <end position="57"/>
    </location>
</feature>
<dbReference type="AlphaFoldDB" id="A0A835GXD2"/>
<dbReference type="PANTHER" id="PTHR23315:SF278">
    <property type="entry name" value="U-BOX DOMAIN-CONTAINING PROTEIN 3"/>
    <property type="match status" value="1"/>
</dbReference>
<name>A0A835GXD2_9MAGN</name>
<evidence type="ECO:0000256" key="2">
    <source>
        <dbReference type="PROSITE-ProRule" id="PRU00259"/>
    </source>
</evidence>
<dbReference type="PANTHER" id="PTHR23315">
    <property type="entry name" value="U BOX DOMAIN-CONTAINING"/>
    <property type="match status" value="1"/>
</dbReference>
<organism evidence="4 5">
    <name type="scientific">Coptis chinensis</name>
    <dbReference type="NCBI Taxonomy" id="261450"/>
    <lineage>
        <taxon>Eukaryota</taxon>
        <taxon>Viridiplantae</taxon>
        <taxon>Streptophyta</taxon>
        <taxon>Embryophyta</taxon>
        <taxon>Tracheophyta</taxon>
        <taxon>Spermatophyta</taxon>
        <taxon>Magnoliopsida</taxon>
        <taxon>Ranunculales</taxon>
        <taxon>Ranunculaceae</taxon>
        <taxon>Coptidoideae</taxon>
        <taxon>Coptis</taxon>
    </lineage>
</organism>
<evidence type="ECO:0000313" key="5">
    <source>
        <dbReference type="Proteomes" id="UP000631114"/>
    </source>
</evidence>
<keyword evidence="5" id="KW-1185">Reference proteome</keyword>
<sequence length="208" mass="24068">MQSRSRKRKSVLRSSLGSARVLRPRENGLCKAPDPTDISANVSVERNKKRKMRKRTNKAVDDEFSRTRRRLRYLLYRMGYEHNYIDAYSGEGWKRQSDTQTTAAADLRLLAKHKMDNRVIIAHCSAIPPLISLLYLVEKLTQEHAVTTLLNLSINENNKNMIAKRGAIEPLIHVLKSKCRSKKRMEATNLFNPLVLEEYKMKIGRFSL</sequence>
<dbReference type="EMBL" id="JADFTS010000009">
    <property type="protein sequence ID" value="KAF9587882.1"/>
    <property type="molecule type" value="Genomic_DNA"/>
</dbReference>
<dbReference type="OrthoDB" id="7537227at2759"/>
<evidence type="ECO:0000313" key="4">
    <source>
        <dbReference type="EMBL" id="KAF9587882.1"/>
    </source>
</evidence>
<proteinExistence type="predicted"/>
<accession>A0A835GXD2</accession>
<comment type="caution">
    <text evidence="4">The sequence shown here is derived from an EMBL/GenBank/DDBJ whole genome shotgun (WGS) entry which is preliminary data.</text>
</comment>
<dbReference type="Pfam" id="PF00514">
    <property type="entry name" value="Arm"/>
    <property type="match status" value="1"/>
</dbReference>